<dbReference type="InterPro" id="IPR016047">
    <property type="entry name" value="M23ase_b-sheet_dom"/>
</dbReference>
<dbReference type="PANTHER" id="PTHR21666">
    <property type="entry name" value="PEPTIDASE-RELATED"/>
    <property type="match status" value="1"/>
</dbReference>
<dbReference type="RefSeq" id="WP_007017991.1">
    <property type="nucleotide sequence ID" value="NZ_CH724115.1"/>
</dbReference>
<evidence type="ECO:0000256" key="1">
    <source>
        <dbReference type="SAM" id="Coils"/>
    </source>
</evidence>
<dbReference type="CDD" id="cd12797">
    <property type="entry name" value="M23_peptidase"/>
    <property type="match status" value="1"/>
</dbReference>
<dbReference type="Proteomes" id="UP000004263">
    <property type="component" value="Unassembled WGS sequence"/>
</dbReference>
<dbReference type="Pfam" id="PF01551">
    <property type="entry name" value="Peptidase_M23"/>
    <property type="match status" value="1"/>
</dbReference>
<dbReference type="OrthoDB" id="9784703at2"/>
<dbReference type="HOGENOM" id="CLU_029425_4_0_6"/>
<dbReference type="GO" id="GO:0004222">
    <property type="term" value="F:metalloendopeptidase activity"/>
    <property type="evidence" value="ECO:0007669"/>
    <property type="project" value="TreeGrafter"/>
</dbReference>
<evidence type="ECO:0000256" key="2">
    <source>
        <dbReference type="SAM" id="SignalP"/>
    </source>
</evidence>
<feature type="chain" id="PRO_5004194976" evidence="2">
    <location>
        <begin position="23"/>
        <end position="382"/>
    </location>
</feature>
<protein>
    <submittedName>
        <fullName evidence="4">Membrane-bound metallopeptidase</fullName>
    </submittedName>
</protein>
<dbReference type="Gene3D" id="2.70.70.10">
    <property type="entry name" value="Glucose Permease (Domain IIA)"/>
    <property type="match status" value="1"/>
</dbReference>
<name>Q1N4E5_9GAMM</name>
<dbReference type="SUPFAM" id="SSF51261">
    <property type="entry name" value="Duplicated hybrid motif"/>
    <property type="match status" value="1"/>
</dbReference>
<feature type="coiled-coil region" evidence="1">
    <location>
        <begin position="150"/>
        <end position="240"/>
    </location>
</feature>
<dbReference type="EMBL" id="AAQH01000003">
    <property type="protein sequence ID" value="EAT12920.1"/>
    <property type="molecule type" value="Genomic_DNA"/>
</dbReference>
<keyword evidence="1" id="KW-0175">Coiled coil</keyword>
<gene>
    <name evidence="4" type="ORF">RED65_14527</name>
</gene>
<sequence length="382" mass="44041">MNNAVLLTLLLCSLLLSSLANANDDSRQLSETHLKKLRSDITELQDYLAEVKDEHEQLVKSLRKSDEEVAKVSAQVEALKSKLAEERSRLKKLQAQQRTLDQNKRKQQNVLRDILLATYKMGQEPQIKMLLNQQDPAQVTRNLDLLRYFTQAHQQEIDSYRDTLEQVAKNAEQVEAKQQNLQVTLSSLRQQQQKLESKRSEQQKLAKTLNQKISGSGEKLTRLKQDRQKLINLLGKVEEVFLPYERKQESRPFTKLKGQLPNPFNSRPNKMYGMWQKNGKQKWQGWLYKGNTGSDIKAVHHGRVVFSGWLRGYGLLTIVDHGEGYMSLYARNQSLLKAVGDWVETGEVIARMGQSGGYEDTALYFEIRHRGRPQNPGRWLKS</sequence>
<dbReference type="AlphaFoldDB" id="Q1N4E5"/>
<dbReference type="InterPro" id="IPR011055">
    <property type="entry name" value="Dup_hybrid_motif"/>
</dbReference>
<organism evidence="4 5">
    <name type="scientific">Bermanella marisrubri</name>
    <dbReference type="NCBI Taxonomy" id="207949"/>
    <lineage>
        <taxon>Bacteria</taxon>
        <taxon>Pseudomonadati</taxon>
        <taxon>Pseudomonadota</taxon>
        <taxon>Gammaproteobacteria</taxon>
        <taxon>Oceanospirillales</taxon>
        <taxon>Oceanospirillaceae</taxon>
        <taxon>Bermanella</taxon>
    </lineage>
</organism>
<proteinExistence type="predicted"/>
<evidence type="ECO:0000313" key="4">
    <source>
        <dbReference type="EMBL" id="EAT12920.1"/>
    </source>
</evidence>
<dbReference type="STRING" id="207949.RED65_14527"/>
<accession>Q1N4E5</accession>
<comment type="caution">
    <text evidence="4">The sequence shown here is derived from an EMBL/GenBank/DDBJ whole genome shotgun (WGS) entry which is preliminary data.</text>
</comment>
<feature type="coiled-coil region" evidence="1">
    <location>
        <begin position="34"/>
        <end position="110"/>
    </location>
</feature>
<dbReference type="PANTHER" id="PTHR21666:SF270">
    <property type="entry name" value="MUREIN HYDROLASE ACTIVATOR ENVC"/>
    <property type="match status" value="1"/>
</dbReference>
<feature type="signal peptide" evidence="2">
    <location>
        <begin position="1"/>
        <end position="22"/>
    </location>
</feature>
<reference evidence="4 5" key="1">
    <citation type="submission" date="2006-03" db="EMBL/GenBank/DDBJ databases">
        <authorList>
            <person name="Pinhassi J."/>
            <person name="Pedros-Alio C."/>
            <person name="Ferriera S."/>
            <person name="Johnson J."/>
            <person name="Kravitz S."/>
            <person name="Halpern A."/>
            <person name="Remington K."/>
            <person name="Beeson K."/>
            <person name="Tran B."/>
            <person name="Rogers Y.-H."/>
            <person name="Friedman R."/>
            <person name="Venter J.C."/>
        </authorList>
    </citation>
    <scope>NUCLEOTIDE SEQUENCE [LARGE SCALE GENOMIC DNA]</scope>
    <source>
        <strain evidence="4 5">RED65</strain>
    </source>
</reference>
<evidence type="ECO:0000259" key="3">
    <source>
        <dbReference type="Pfam" id="PF01551"/>
    </source>
</evidence>
<feature type="domain" description="M23ase beta-sheet core" evidence="3">
    <location>
        <begin position="282"/>
        <end position="376"/>
    </location>
</feature>
<evidence type="ECO:0000313" key="5">
    <source>
        <dbReference type="Proteomes" id="UP000004263"/>
    </source>
</evidence>
<dbReference type="InterPro" id="IPR050570">
    <property type="entry name" value="Cell_wall_metabolism_enzyme"/>
</dbReference>
<keyword evidence="5" id="KW-1185">Reference proteome</keyword>
<keyword evidence="2" id="KW-0732">Signal</keyword>
<dbReference type="FunFam" id="2.70.70.10:FF:000003">
    <property type="entry name" value="Murein hydrolase activator EnvC"/>
    <property type="match status" value="1"/>
</dbReference>
<dbReference type="Gene3D" id="6.10.250.3150">
    <property type="match status" value="1"/>
</dbReference>